<feature type="region of interest" description="Disordered" evidence="1">
    <location>
        <begin position="245"/>
        <end position="264"/>
    </location>
</feature>
<reference evidence="3" key="1">
    <citation type="submission" date="2024-02" db="UniProtKB">
        <authorList>
            <consortium name="WormBaseParasite"/>
        </authorList>
    </citation>
    <scope>IDENTIFICATION</scope>
</reference>
<feature type="compositionally biased region" description="Polar residues" evidence="1">
    <location>
        <begin position="195"/>
        <end position="204"/>
    </location>
</feature>
<dbReference type="WBParaSite" id="MBELARI_LOCUS11810">
    <property type="protein sequence ID" value="MBELARI_LOCUS11810"/>
    <property type="gene ID" value="MBELARI_LOCUS11810"/>
</dbReference>
<evidence type="ECO:0000313" key="3">
    <source>
        <dbReference type="WBParaSite" id="MBELARI_LOCUS11810"/>
    </source>
</evidence>
<feature type="compositionally biased region" description="Polar residues" evidence="1">
    <location>
        <begin position="433"/>
        <end position="452"/>
    </location>
</feature>
<sequence>MQIDHRCNMAMTTQNWCVEIEEDNAWANEIGIDMHYPRYLVEPDEFREAFKTQMLGILAAACTEQKHGLTEEEITEAVGKAKRNEEAVTAPKKTFQPRENRQYQPQSKKASEERIQLSDADRALFQDKPASTSITTSQMNRKNSPATTQSNPPRNMYLAPKGETNKAQQRQEGQNYTTEEESSGDEQGGSRHSKQMQPPQTKPSWTRGPAQDDDRLPVEEDRFDVYYSQMNDEYVELPRLDQPSYNQQQESQYQNQPHIPPQNHARNIDDYFDGTAQQMMFDNPAQFNQPVQSVRDSARQFAPIQNPNDSHGSQRRSHGPHQGVPAQNQSTYNQSPRVANVPTDLVSSNSPYGYGELPFVQGNYPPEQRYQGNNIAQPTSMAARPASQGASRRVPQRGDSSTPGHLSVSNHDLHQSSSSYVAPQRIGYGNTPRLGSSSSAFQQVMSKRSAETQTPYEMLADYQLKLSGPRDKRDVMVDAIISMVQLHDENNQDLRLSNLGSKLSAFCGVEVSPKDFHRENWAELQPFRAGDFHVFFIKDG</sequence>
<feature type="region of interest" description="Disordered" evidence="1">
    <location>
        <begin position="379"/>
        <end position="452"/>
    </location>
</feature>
<evidence type="ECO:0000256" key="1">
    <source>
        <dbReference type="SAM" id="MobiDB-lite"/>
    </source>
</evidence>
<dbReference type="Proteomes" id="UP000887575">
    <property type="component" value="Unassembled WGS sequence"/>
</dbReference>
<feature type="compositionally biased region" description="Basic and acidic residues" evidence="1">
    <location>
        <begin position="109"/>
        <end position="125"/>
    </location>
</feature>
<feature type="compositionally biased region" description="Polar residues" evidence="1">
    <location>
        <begin position="398"/>
        <end position="421"/>
    </location>
</feature>
<protein>
    <submittedName>
        <fullName evidence="3">Uncharacterized protein</fullName>
    </submittedName>
</protein>
<feature type="compositionally biased region" description="Polar residues" evidence="1">
    <location>
        <begin position="325"/>
        <end position="337"/>
    </location>
</feature>
<feature type="compositionally biased region" description="Low complexity" evidence="1">
    <location>
        <begin position="245"/>
        <end position="257"/>
    </location>
</feature>
<name>A0AAF3ECX4_9BILA</name>
<feature type="compositionally biased region" description="Polar residues" evidence="1">
    <location>
        <begin position="165"/>
        <end position="177"/>
    </location>
</feature>
<organism evidence="2 3">
    <name type="scientific">Mesorhabditis belari</name>
    <dbReference type="NCBI Taxonomy" id="2138241"/>
    <lineage>
        <taxon>Eukaryota</taxon>
        <taxon>Metazoa</taxon>
        <taxon>Ecdysozoa</taxon>
        <taxon>Nematoda</taxon>
        <taxon>Chromadorea</taxon>
        <taxon>Rhabditida</taxon>
        <taxon>Rhabditina</taxon>
        <taxon>Rhabditomorpha</taxon>
        <taxon>Rhabditoidea</taxon>
        <taxon>Rhabditidae</taxon>
        <taxon>Mesorhabditinae</taxon>
        <taxon>Mesorhabditis</taxon>
    </lineage>
</organism>
<feature type="region of interest" description="Disordered" evidence="1">
    <location>
        <begin position="302"/>
        <end position="349"/>
    </location>
</feature>
<feature type="compositionally biased region" description="Polar residues" evidence="1">
    <location>
        <begin position="129"/>
        <end position="153"/>
    </location>
</feature>
<feature type="region of interest" description="Disordered" evidence="1">
    <location>
        <begin position="77"/>
        <end position="217"/>
    </location>
</feature>
<evidence type="ECO:0000313" key="2">
    <source>
        <dbReference type="Proteomes" id="UP000887575"/>
    </source>
</evidence>
<dbReference type="AlphaFoldDB" id="A0AAF3ECX4"/>
<accession>A0AAF3ECX4</accession>
<proteinExistence type="predicted"/>
<keyword evidence="2" id="KW-1185">Reference proteome</keyword>